<sequence length="66" mass="7182">MGSYGHIVSEIKATQASFQAAEMVHEGRACNEEAHNLARSSIYDARGRRVWLLSPSDGVCNSFTPA</sequence>
<gene>
    <name evidence="1" type="ORF">C2845_PM02G12710</name>
</gene>
<organism evidence="1 2">
    <name type="scientific">Panicum miliaceum</name>
    <name type="common">Proso millet</name>
    <name type="synonym">Broomcorn millet</name>
    <dbReference type="NCBI Taxonomy" id="4540"/>
    <lineage>
        <taxon>Eukaryota</taxon>
        <taxon>Viridiplantae</taxon>
        <taxon>Streptophyta</taxon>
        <taxon>Embryophyta</taxon>
        <taxon>Tracheophyta</taxon>
        <taxon>Spermatophyta</taxon>
        <taxon>Magnoliopsida</taxon>
        <taxon>Liliopsida</taxon>
        <taxon>Poales</taxon>
        <taxon>Poaceae</taxon>
        <taxon>PACMAD clade</taxon>
        <taxon>Panicoideae</taxon>
        <taxon>Panicodae</taxon>
        <taxon>Paniceae</taxon>
        <taxon>Panicinae</taxon>
        <taxon>Panicum</taxon>
        <taxon>Panicum sect. Panicum</taxon>
    </lineage>
</organism>
<reference evidence="2" key="1">
    <citation type="journal article" date="2019" name="Nat. Commun.">
        <title>The genome of broomcorn millet.</title>
        <authorList>
            <person name="Zou C."/>
            <person name="Miki D."/>
            <person name="Li D."/>
            <person name="Tang Q."/>
            <person name="Xiao L."/>
            <person name="Rajput S."/>
            <person name="Deng P."/>
            <person name="Jia W."/>
            <person name="Huang R."/>
            <person name="Zhang M."/>
            <person name="Sun Y."/>
            <person name="Hu J."/>
            <person name="Fu X."/>
            <person name="Schnable P.S."/>
            <person name="Li F."/>
            <person name="Zhang H."/>
            <person name="Feng B."/>
            <person name="Zhu X."/>
            <person name="Liu R."/>
            <person name="Schnable J.C."/>
            <person name="Zhu J.-K."/>
            <person name="Zhang H."/>
        </authorList>
    </citation>
    <scope>NUCLEOTIDE SEQUENCE [LARGE SCALE GENOMIC DNA]</scope>
</reference>
<evidence type="ECO:0000313" key="2">
    <source>
        <dbReference type="Proteomes" id="UP000275267"/>
    </source>
</evidence>
<evidence type="ECO:0008006" key="3">
    <source>
        <dbReference type="Google" id="ProtNLM"/>
    </source>
</evidence>
<accession>A0A3L6S4K6</accession>
<dbReference type="OrthoDB" id="10512816at2759"/>
<name>A0A3L6S4K6_PANMI</name>
<dbReference type="Proteomes" id="UP000275267">
    <property type="component" value="Unassembled WGS sequence"/>
</dbReference>
<protein>
    <recommendedName>
        <fullName evidence="3">RNase H type-1 domain-containing protein</fullName>
    </recommendedName>
</protein>
<dbReference type="EMBL" id="PQIB02000005">
    <property type="protein sequence ID" value="RLN15890.1"/>
    <property type="molecule type" value="Genomic_DNA"/>
</dbReference>
<comment type="caution">
    <text evidence="1">The sequence shown here is derived from an EMBL/GenBank/DDBJ whole genome shotgun (WGS) entry which is preliminary data.</text>
</comment>
<evidence type="ECO:0000313" key="1">
    <source>
        <dbReference type="EMBL" id="RLN15890.1"/>
    </source>
</evidence>
<dbReference type="AlphaFoldDB" id="A0A3L6S4K6"/>
<proteinExistence type="predicted"/>
<dbReference type="STRING" id="4540.A0A3L6S4K6"/>
<keyword evidence="2" id="KW-1185">Reference proteome</keyword>